<comment type="caution">
    <text evidence="3">The sequence shown here is derived from an EMBL/GenBank/DDBJ whole genome shotgun (WGS) entry which is preliminary data.</text>
</comment>
<dbReference type="AlphaFoldDB" id="A0AAE1CD43"/>
<dbReference type="PANTHER" id="PTHR28014:SF1">
    <property type="entry name" value="NEGATIVE REGULATOR OF RAS-CAMP PATHWAY"/>
    <property type="match status" value="1"/>
</dbReference>
<protein>
    <recommendedName>
        <fullName evidence="2">DUF3295 domain-containing protein</fullName>
    </recommendedName>
</protein>
<evidence type="ECO:0000256" key="1">
    <source>
        <dbReference type="SAM" id="MobiDB-lite"/>
    </source>
</evidence>
<feature type="region of interest" description="Disordered" evidence="1">
    <location>
        <begin position="1"/>
        <end position="49"/>
    </location>
</feature>
<dbReference type="Pfam" id="PF11702">
    <property type="entry name" value="DUF3295"/>
    <property type="match status" value="1"/>
</dbReference>
<evidence type="ECO:0000313" key="4">
    <source>
        <dbReference type="Proteomes" id="UP001270362"/>
    </source>
</evidence>
<dbReference type="Proteomes" id="UP001270362">
    <property type="component" value="Unassembled WGS sequence"/>
</dbReference>
<reference evidence="3" key="2">
    <citation type="submission" date="2023-06" db="EMBL/GenBank/DDBJ databases">
        <authorList>
            <consortium name="Lawrence Berkeley National Laboratory"/>
            <person name="Haridas S."/>
            <person name="Hensen N."/>
            <person name="Bonometti L."/>
            <person name="Westerberg I."/>
            <person name="Brannstrom I.O."/>
            <person name="Guillou S."/>
            <person name="Cros-Aarteil S."/>
            <person name="Calhoun S."/>
            <person name="Kuo A."/>
            <person name="Mondo S."/>
            <person name="Pangilinan J."/>
            <person name="Riley R."/>
            <person name="Labutti K."/>
            <person name="Andreopoulos B."/>
            <person name="Lipzen A."/>
            <person name="Chen C."/>
            <person name="Yanf M."/>
            <person name="Daum C."/>
            <person name="Ng V."/>
            <person name="Clum A."/>
            <person name="Steindorff A."/>
            <person name="Ohm R."/>
            <person name="Martin F."/>
            <person name="Silar P."/>
            <person name="Natvig D."/>
            <person name="Lalanne C."/>
            <person name="Gautier V."/>
            <person name="Ament-Velasquez S.L."/>
            <person name="Kruys A."/>
            <person name="Hutchinson M.I."/>
            <person name="Powell A.J."/>
            <person name="Barry K."/>
            <person name="Miller A.N."/>
            <person name="Grigoriev I.V."/>
            <person name="Debuchy R."/>
            <person name="Gladieux P."/>
            <person name="Thoren M.H."/>
            <person name="Johannesson H."/>
        </authorList>
    </citation>
    <scope>NUCLEOTIDE SEQUENCE</scope>
    <source>
        <strain evidence="3">CBS 314.62</strain>
    </source>
</reference>
<feature type="compositionally biased region" description="Polar residues" evidence="1">
    <location>
        <begin position="68"/>
        <end position="94"/>
    </location>
</feature>
<dbReference type="PANTHER" id="PTHR28014">
    <property type="entry name" value="NEGATIVE REGULATOR OF RAS-CAMP PATHWAY"/>
    <property type="match status" value="1"/>
</dbReference>
<dbReference type="InterPro" id="IPR021711">
    <property type="entry name" value="DUF3295"/>
</dbReference>
<accession>A0AAE1CD43</accession>
<dbReference type="EMBL" id="JAULSO010000002">
    <property type="protein sequence ID" value="KAK3689221.1"/>
    <property type="molecule type" value="Genomic_DNA"/>
</dbReference>
<keyword evidence="4" id="KW-1185">Reference proteome</keyword>
<dbReference type="GO" id="GO:0000122">
    <property type="term" value="P:negative regulation of transcription by RNA polymerase II"/>
    <property type="evidence" value="ECO:0007669"/>
    <property type="project" value="TreeGrafter"/>
</dbReference>
<dbReference type="GO" id="GO:0006808">
    <property type="term" value="P:regulation of nitrogen utilization"/>
    <property type="evidence" value="ECO:0007669"/>
    <property type="project" value="TreeGrafter"/>
</dbReference>
<gene>
    <name evidence="3" type="ORF">B0T22DRAFT_440710</name>
</gene>
<feature type="domain" description="DUF3295" evidence="2">
    <location>
        <begin position="62"/>
        <end position="133"/>
    </location>
</feature>
<sequence length="146" mass="16655">MPPLPPDFPRQPIVTRGFVPSKGPDIPALPKPSSSQEKKLFQRVDPTTNLPKRQSLVTLMLMKDTKSSRAAQSITIPTNTTRHQAGLSPQTTRRNMLTTELPESLRRDLLWERSQNDPASLKQSPKRVHRSEDSYIYVPDYHSRGW</sequence>
<dbReference type="GO" id="GO:0031930">
    <property type="term" value="P:mitochondria-nucleus signaling pathway"/>
    <property type="evidence" value="ECO:0007669"/>
    <property type="project" value="TreeGrafter"/>
</dbReference>
<feature type="region of interest" description="Disordered" evidence="1">
    <location>
        <begin position="67"/>
        <end position="94"/>
    </location>
</feature>
<evidence type="ECO:0000313" key="3">
    <source>
        <dbReference type="EMBL" id="KAK3689221.1"/>
    </source>
</evidence>
<dbReference type="GO" id="GO:0005737">
    <property type="term" value="C:cytoplasm"/>
    <property type="evidence" value="ECO:0007669"/>
    <property type="project" value="TreeGrafter"/>
</dbReference>
<dbReference type="InterPro" id="IPR053043">
    <property type="entry name" value="Ras-cAMP_regulatory"/>
</dbReference>
<evidence type="ECO:0000259" key="2">
    <source>
        <dbReference type="Pfam" id="PF11702"/>
    </source>
</evidence>
<proteinExistence type="predicted"/>
<organism evidence="3 4">
    <name type="scientific">Podospora appendiculata</name>
    <dbReference type="NCBI Taxonomy" id="314037"/>
    <lineage>
        <taxon>Eukaryota</taxon>
        <taxon>Fungi</taxon>
        <taxon>Dikarya</taxon>
        <taxon>Ascomycota</taxon>
        <taxon>Pezizomycotina</taxon>
        <taxon>Sordariomycetes</taxon>
        <taxon>Sordariomycetidae</taxon>
        <taxon>Sordariales</taxon>
        <taxon>Podosporaceae</taxon>
        <taxon>Podospora</taxon>
    </lineage>
</organism>
<name>A0AAE1CD43_9PEZI</name>
<reference evidence="3" key="1">
    <citation type="journal article" date="2023" name="Mol. Phylogenet. Evol.">
        <title>Genome-scale phylogeny and comparative genomics of the fungal order Sordariales.</title>
        <authorList>
            <person name="Hensen N."/>
            <person name="Bonometti L."/>
            <person name="Westerberg I."/>
            <person name="Brannstrom I.O."/>
            <person name="Guillou S."/>
            <person name="Cros-Aarteil S."/>
            <person name="Calhoun S."/>
            <person name="Haridas S."/>
            <person name="Kuo A."/>
            <person name="Mondo S."/>
            <person name="Pangilinan J."/>
            <person name="Riley R."/>
            <person name="LaButti K."/>
            <person name="Andreopoulos B."/>
            <person name="Lipzen A."/>
            <person name="Chen C."/>
            <person name="Yan M."/>
            <person name="Daum C."/>
            <person name="Ng V."/>
            <person name="Clum A."/>
            <person name="Steindorff A."/>
            <person name="Ohm R.A."/>
            <person name="Martin F."/>
            <person name="Silar P."/>
            <person name="Natvig D.O."/>
            <person name="Lalanne C."/>
            <person name="Gautier V."/>
            <person name="Ament-Velasquez S.L."/>
            <person name="Kruys A."/>
            <person name="Hutchinson M.I."/>
            <person name="Powell A.J."/>
            <person name="Barry K."/>
            <person name="Miller A.N."/>
            <person name="Grigoriev I.V."/>
            <person name="Debuchy R."/>
            <person name="Gladieux P."/>
            <person name="Hiltunen Thoren M."/>
            <person name="Johannesson H."/>
        </authorList>
    </citation>
    <scope>NUCLEOTIDE SEQUENCE</scope>
    <source>
        <strain evidence="3">CBS 314.62</strain>
    </source>
</reference>